<organism evidence="2 3">
    <name type="scientific">Meloidogyne incognita</name>
    <name type="common">Southern root-knot nematode worm</name>
    <name type="synonym">Oxyuris incognita</name>
    <dbReference type="NCBI Taxonomy" id="6306"/>
    <lineage>
        <taxon>Eukaryota</taxon>
        <taxon>Metazoa</taxon>
        <taxon>Ecdysozoa</taxon>
        <taxon>Nematoda</taxon>
        <taxon>Chromadorea</taxon>
        <taxon>Rhabditida</taxon>
        <taxon>Tylenchina</taxon>
        <taxon>Tylenchomorpha</taxon>
        <taxon>Tylenchoidea</taxon>
        <taxon>Meloidogynidae</taxon>
        <taxon>Meloidogyninae</taxon>
        <taxon>Meloidogyne</taxon>
        <taxon>Meloidogyne incognita group</taxon>
    </lineage>
</organism>
<dbReference type="InterPro" id="IPR036691">
    <property type="entry name" value="Endo/exonu/phosph_ase_sf"/>
</dbReference>
<dbReference type="AlphaFoldDB" id="A0A914MRT6"/>
<evidence type="ECO:0000313" key="3">
    <source>
        <dbReference type="WBParaSite" id="Minc3s02279g29235"/>
    </source>
</evidence>
<dbReference type="SUPFAM" id="SSF56219">
    <property type="entry name" value="DNase I-like"/>
    <property type="match status" value="1"/>
</dbReference>
<protein>
    <submittedName>
        <fullName evidence="3">Endonuclease/exonuclease/phosphatase domain-containing protein</fullName>
    </submittedName>
</protein>
<dbReference type="PANTHER" id="PTHR33395:SF22">
    <property type="entry name" value="REVERSE TRANSCRIPTASE DOMAIN-CONTAINING PROTEIN"/>
    <property type="match status" value="1"/>
</dbReference>
<dbReference type="GO" id="GO:0061343">
    <property type="term" value="P:cell adhesion involved in heart morphogenesis"/>
    <property type="evidence" value="ECO:0007669"/>
    <property type="project" value="TreeGrafter"/>
</dbReference>
<keyword evidence="2" id="KW-1185">Reference proteome</keyword>
<proteinExistence type="predicted"/>
<dbReference type="GO" id="GO:0003824">
    <property type="term" value="F:catalytic activity"/>
    <property type="evidence" value="ECO:0007669"/>
    <property type="project" value="InterPro"/>
</dbReference>
<dbReference type="WBParaSite" id="Minc3s02279g29235">
    <property type="protein sequence ID" value="Minc3s02279g29235"/>
    <property type="gene ID" value="Minc3s02279g29235"/>
</dbReference>
<reference evidence="3" key="1">
    <citation type="submission" date="2022-11" db="UniProtKB">
        <authorList>
            <consortium name="WormBaseParasite"/>
        </authorList>
    </citation>
    <scope>IDENTIFICATION</scope>
</reference>
<evidence type="ECO:0000313" key="2">
    <source>
        <dbReference type="Proteomes" id="UP000887563"/>
    </source>
</evidence>
<dbReference type="Pfam" id="PF14529">
    <property type="entry name" value="Exo_endo_phos_2"/>
    <property type="match status" value="1"/>
</dbReference>
<accession>A0A914MRT6</accession>
<dbReference type="GO" id="GO:0007508">
    <property type="term" value="P:larval heart development"/>
    <property type="evidence" value="ECO:0007669"/>
    <property type="project" value="TreeGrafter"/>
</dbReference>
<name>A0A914MRT6_MELIC</name>
<dbReference type="GO" id="GO:0031012">
    <property type="term" value="C:extracellular matrix"/>
    <property type="evidence" value="ECO:0007669"/>
    <property type="project" value="TreeGrafter"/>
</dbReference>
<dbReference type="Proteomes" id="UP000887563">
    <property type="component" value="Unplaced"/>
</dbReference>
<dbReference type="Gene3D" id="3.60.10.10">
    <property type="entry name" value="Endonuclease/exonuclease/phosphatase"/>
    <property type="match status" value="1"/>
</dbReference>
<dbReference type="PANTHER" id="PTHR33395">
    <property type="entry name" value="TRANSCRIPTASE, PUTATIVE-RELATED-RELATED"/>
    <property type="match status" value="1"/>
</dbReference>
<sequence>MKYISSILNPNVLIYGDFNIPKINWDSMYTNNELGQLLIDFCSQNEIHQHIKENTRDASILDLVFTKPKNLIENYNISAPFSTSDHNMISFILNVKFHRELKSKKYIRSFSQKTQKILKNTYHP</sequence>
<dbReference type="InterPro" id="IPR005135">
    <property type="entry name" value="Endo/exonuclease/phosphatase"/>
</dbReference>
<feature type="domain" description="Endonuclease/exonuclease/phosphatase" evidence="1">
    <location>
        <begin position="4"/>
        <end position="89"/>
    </location>
</feature>
<evidence type="ECO:0000259" key="1">
    <source>
        <dbReference type="Pfam" id="PF14529"/>
    </source>
</evidence>